<dbReference type="RefSeq" id="WP_316657460.1">
    <property type="nucleotide sequence ID" value="NZ_CATYWO010000002.1"/>
</dbReference>
<gene>
    <name evidence="2" type="ORF">LMG7141_02044</name>
</gene>
<dbReference type="EMBL" id="CATYWO010000002">
    <property type="protein sequence ID" value="CAJ0788167.1"/>
    <property type="molecule type" value="Genomic_DNA"/>
</dbReference>
<sequence length="162" mass="17045">MFISSAFKTLAVVLVSAAVAGQAMAADLAIGKRLSKQELSQYASAPVVQVESQSFKVLSSGTRTKGAGATSTAVTQVANERGVVGESRNEVVVSQVSADSVRQAVGSLTTAPVSAEYYGHMKVSTLRFATFQEAVNARTQLKKLLPQARVDVPIQYAKPVAR</sequence>
<evidence type="ECO:0008006" key="4">
    <source>
        <dbReference type="Google" id="ProtNLM"/>
    </source>
</evidence>
<dbReference type="Proteomes" id="UP001189616">
    <property type="component" value="Unassembled WGS sequence"/>
</dbReference>
<comment type="caution">
    <text evidence="2">The sequence shown here is derived from an EMBL/GenBank/DDBJ whole genome shotgun (WGS) entry which is preliminary data.</text>
</comment>
<name>A0ABM9JBF6_9RALS</name>
<keyword evidence="3" id="KW-1185">Reference proteome</keyword>
<reference evidence="2 3" key="1">
    <citation type="submission" date="2023-07" db="EMBL/GenBank/DDBJ databases">
        <authorList>
            <person name="Peeters C."/>
        </authorList>
    </citation>
    <scope>NUCLEOTIDE SEQUENCE [LARGE SCALE GENOMIC DNA]</scope>
    <source>
        <strain evidence="2 3">LMG 7141</strain>
    </source>
</reference>
<accession>A0ABM9JBF6</accession>
<feature type="signal peptide" evidence="1">
    <location>
        <begin position="1"/>
        <end position="25"/>
    </location>
</feature>
<evidence type="ECO:0000313" key="3">
    <source>
        <dbReference type="Proteomes" id="UP001189616"/>
    </source>
</evidence>
<keyword evidence="1" id="KW-0732">Signal</keyword>
<evidence type="ECO:0000256" key="1">
    <source>
        <dbReference type="SAM" id="SignalP"/>
    </source>
</evidence>
<organism evidence="2 3">
    <name type="scientific">Ralstonia condita</name>
    <dbReference type="NCBI Taxonomy" id="3058600"/>
    <lineage>
        <taxon>Bacteria</taxon>
        <taxon>Pseudomonadati</taxon>
        <taxon>Pseudomonadota</taxon>
        <taxon>Betaproteobacteria</taxon>
        <taxon>Burkholderiales</taxon>
        <taxon>Burkholderiaceae</taxon>
        <taxon>Ralstonia</taxon>
    </lineage>
</organism>
<protein>
    <recommendedName>
        <fullName evidence="4">SPOR domain-containing protein</fullName>
    </recommendedName>
</protein>
<evidence type="ECO:0000313" key="2">
    <source>
        <dbReference type="EMBL" id="CAJ0788167.1"/>
    </source>
</evidence>
<feature type="chain" id="PRO_5045159142" description="SPOR domain-containing protein" evidence="1">
    <location>
        <begin position="26"/>
        <end position="162"/>
    </location>
</feature>
<proteinExistence type="predicted"/>